<organism evidence="2">
    <name type="scientific">marine sediment metagenome</name>
    <dbReference type="NCBI Taxonomy" id="412755"/>
    <lineage>
        <taxon>unclassified sequences</taxon>
        <taxon>metagenomes</taxon>
        <taxon>ecological metagenomes</taxon>
    </lineage>
</organism>
<comment type="caution">
    <text evidence="2">The sequence shown here is derived from an EMBL/GenBank/DDBJ whole genome shotgun (WGS) entry which is preliminary data.</text>
</comment>
<feature type="transmembrane region" description="Helical" evidence="1">
    <location>
        <begin position="98"/>
        <end position="121"/>
    </location>
</feature>
<gene>
    <name evidence="2" type="ORF">S12H4_15526</name>
</gene>
<protein>
    <recommendedName>
        <fullName evidence="3">Adenylyl cyclase</fullName>
    </recommendedName>
</protein>
<keyword evidence="1" id="KW-0812">Transmembrane</keyword>
<reference evidence="2" key="1">
    <citation type="journal article" date="2014" name="Front. Microbiol.">
        <title>High frequency of phylogenetically diverse reductive dehalogenase-homologous genes in deep subseafloor sedimentary metagenomes.</title>
        <authorList>
            <person name="Kawai M."/>
            <person name="Futagami T."/>
            <person name="Toyoda A."/>
            <person name="Takaki Y."/>
            <person name="Nishi S."/>
            <person name="Hori S."/>
            <person name="Arai W."/>
            <person name="Tsubouchi T."/>
            <person name="Morono Y."/>
            <person name="Uchiyama I."/>
            <person name="Ito T."/>
            <person name="Fujiyama A."/>
            <person name="Inagaki F."/>
            <person name="Takami H."/>
        </authorList>
    </citation>
    <scope>NUCLEOTIDE SEQUENCE</scope>
    <source>
        <strain evidence="2">Expedition CK06-06</strain>
    </source>
</reference>
<name>X1S3X8_9ZZZZ</name>
<accession>X1S3X8</accession>
<sequence>MSTSPSGFTAFIAELRRRRVFRVAVVYACVAFIIFQIIDATFDYLPIPDWVGTSLIVVLLLCFPVAVGMAWAFDLTAEGLVRAKPKREPTAAKAPHHIVIGNKTLAIIAAVAVAVAVWSWWGRAGQEAEVVAEIGLGERSI</sequence>
<feature type="transmembrane region" description="Helical" evidence="1">
    <location>
        <begin position="50"/>
        <end position="77"/>
    </location>
</feature>
<dbReference type="AlphaFoldDB" id="X1S3X8"/>
<feature type="non-terminal residue" evidence="2">
    <location>
        <position position="141"/>
    </location>
</feature>
<feature type="transmembrane region" description="Helical" evidence="1">
    <location>
        <begin position="20"/>
        <end position="38"/>
    </location>
</feature>
<keyword evidence="1" id="KW-1133">Transmembrane helix</keyword>
<keyword evidence="1" id="KW-0472">Membrane</keyword>
<proteinExistence type="predicted"/>
<evidence type="ECO:0000256" key="1">
    <source>
        <dbReference type="SAM" id="Phobius"/>
    </source>
</evidence>
<evidence type="ECO:0008006" key="3">
    <source>
        <dbReference type="Google" id="ProtNLM"/>
    </source>
</evidence>
<evidence type="ECO:0000313" key="2">
    <source>
        <dbReference type="EMBL" id="GAI87593.1"/>
    </source>
</evidence>
<dbReference type="EMBL" id="BARW01007465">
    <property type="protein sequence ID" value="GAI87593.1"/>
    <property type="molecule type" value="Genomic_DNA"/>
</dbReference>